<dbReference type="EMBL" id="JTFC01000029">
    <property type="protein sequence ID" value="RUS56990.1"/>
    <property type="molecule type" value="Genomic_DNA"/>
</dbReference>
<accession>A0A433RUN4</accession>
<comment type="caution">
    <text evidence="2">The sequence shown here is derived from an EMBL/GenBank/DDBJ whole genome shotgun (WGS) entry which is preliminary data.</text>
</comment>
<evidence type="ECO:0000256" key="1">
    <source>
        <dbReference type="SAM" id="Phobius"/>
    </source>
</evidence>
<dbReference type="RefSeq" id="WP_126990406.1">
    <property type="nucleotide sequence ID" value="NZ_JTFC01000029.1"/>
</dbReference>
<keyword evidence="3" id="KW-1185">Reference proteome</keyword>
<evidence type="ECO:0000313" key="3">
    <source>
        <dbReference type="Proteomes" id="UP000288623"/>
    </source>
</evidence>
<keyword evidence="1" id="KW-0472">Membrane</keyword>
<organism evidence="2 3">
    <name type="scientific">Candidatus Kurthia intestinigallinarum</name>
    <dbReference type="NCBI Taxonomy" id="1562256"/>
    <lineage>
        <taxon>Bacteria</taxon>
        <taxon>Bacillati</taxon>
        <taxon>Bacillota</taxon>
        <taxon>Bacilli</taxon>
        <taxon>Bacillales</taxon>
        <taxon>Caryophanaceae</taxon>
        <taxon>Kurthia</taxon>
    </lineage>
</organism>
<sequence>MGFWYFLMLIIGGMIVSVALIKHSKSNAAKWSKVFVGAGMMTVALFMFQDGSAEIVDSLLQSMNIRL</sequence>
<dbReference type="OrthoDB" id="2357341at2"/>
<proteinExistence type="predicted"/>
<dbReference type="Proteomes" id="UP000288623">
    <property type="component" value="Unassembled WGS sequence"/>
</dbReference>
<evidence type="ECO:0000313" key="2">
    <source>
        <dbReference type="EMBL" id="RUS56990.1"/>
    </source>
</evidence>
<dbReference type="AlphaFoldDB" id="A0A433RUN4"/>
<gene>
    <name evidence="2" type="ORF">QI30_07930</name>
</gene>
<keyword evidence="1" id="KW-0812">Transmembrane</keyword>
<feature type="transmembrane region" description="Helical" evidence="1">
    <location>
        <begin position="6"/>
        <end position="24"/>
    </location>
</feature>
<keyword evidence="1" id="KW-1133">Transmembrane helix</keyword>
<reference evidence="2 3" key="1">
    <citation type="submission" date="2014-11" db="EMBL/GenBank/DDBJ databases">
        <title>Genome sequence and analysis of novel Kurthia sp.</title>
        <authorList>
            <person name="Lawson J.N."/>
            <person name="Gonzalez J.E."/>
            <person name="Rinauldi L."/>
            <person name="Xuan Z."/>
            <person name="Firman A."/>
            <person name="Shaddox L."/>
            <person name="Trudeau A."/>
            <person name="Shah S."/>
            <person name="Reiman D."/>
        </authorList>
    </citation>
    <scope>NUCLEOTIDE SEQUENCE [LARGE SCALE GENOMIC DNA]</scope>
    <source>
        <strain evidence="2 3">3B1D</strain>
    </source>
</reference>
<name>A0A433RUN4_9BACL</name>
<protein>
    <submittedName>
        <fullName evidence="2">Uncharacterized protein</fullName>
    </submittedName>
</protein>
<feature type="transmembrane region" description="Helical" evidence="1">
    <location>
        <begin position="31"/>
        <end position="48"/>
    </location>
</feature>